<dbReference type="GO" id="GO:0042158">
    <property type="term" value="P:lipoprotein biosynthetic process"/>
    <property type="evidence" value="ECO:0007669"/>
    <property type="project" value="UniProtKB-UniRule"/>
</dbReference>
<dbReference type="Pfam" id="PF01790">
    <property type="entry name" value="LGT"/>
    <property type="match status" value="1"/>
</dbReference>
<dbReference type="RefSeq" id="WP_146662474.1">
    <property type="nucleotide sequence ID" value="NZ_CP019791.1"/>
</dbReference>
<feature type="transmembrane region" description="Helical" evidence="7">
    <location>
        <begin position="301"/>
        <end position="319"/>
    </location>
</feature>
<dbReference type="KEGG" id="alus:STSP2_02186"/>
<keyword evidence="6 7" id="KW-0472">Membrane</keyword>
<organism evidence="8 9">
    <name type="scientific">Anaerohalosphaera lusitana</name>
    <dbReference type="NCBI Taxonomy" id="1936003"/>
    <lineage>
        <taxon>Bacteria</taxon>
        <taxon>Pseudomonadati</taxon>
        <taxon>Planctomycetota</taxon>
        <taxon>Phycisphaerae</taxon>
        <taxon>Sedimentisphaerales</taxon>
        <taxon>Anaerohalosphaeraceae</taxon>
        <taxon>Anaerohalosphaera</taxon>
    </lineage>
</organism>
<dbReference type="PANTHER" id="PTHR30589">
    <property type="entry name" value="PROLIPOPROTEIN DIACYLGLYCERYL TRANSFERASE"/>
    <property type="match status" value="1"/>
</dbReference>
<name>A0A1U9NMQ4_9BACT</name>
<evidence type="ECO:0000256" key="6">
    <source>
        <dbReference type="ARBA" id="ARBA00023136"/>
    </source>
</evidence>
<dbReference type="EC" id="2.5.1.145" evidence="7"/>
<evidence type="ECO:0000256" key="5">
    <source>
        <dbReference type="ARBA" id="ARBA00022989"/>
    </source>
</evidence>
<keyword evidence="8" id="KW-0328">Glycosyltransferase</keyword>
<evidence type="ECO:0000256" key="1">
    <source>
        <dbReference type="ARBA" id="ARBA00007150"/>
    </source>
</evidence>
<feature type="transmembrane region" description="Helical" evidence="7">
    <location>
        <begin position="15"/>
        <end position="33"/>
    </location>
</feature>
<dbReference type="InterPro" id="IPR001640">
    <property type="entry name" value="Lgt"/>
</dbReference>
<comment type="similarity">
    <text evidence="1 7">Belongs to the Lgt family.</text>
</comment>
<feature type="transmembrane region" description="Helical" evidence="7">
    <location>
        <begin position="45"/>
        <end position="68"/>
    </location>
</feature>
<dbReference type="HAMAP" id="MF_01147">
    <property type="entry name" value="Lgt"/>
    <property type="match status" value="1"/>
</dbReference>
<keyword evidence="4 7" id="KW-0812">Transmembrane</keyword>
<keyword evidence="2 7" id="KW-1003">Cell membrane</keyword>
<comment type="pathway">
    <text evidence="7">Protein modification; lipoprotein biosynthesis (diacylglyceryl transfer).</text>
</comment>
<evidence type="ECO:0000256" key="7">
    <source>
        <dbReference type="HAMAP-Rule" id="MF_01147"/>
    </source>
</evidence>
<accession>A0A1U9NMQ4</accession>
<feature type="transmembrane region" description="Helical" evidence="7">
    <location>
        <begin position="88"/>
        <end position="107"/>
    </location>
</feature>
<comment type="catalytic activity">
    <reaction evidence="7">
        <text>L-cysteinyl-[prolipoprotein] + a 1,2-diacyl-sn-glycero-3-phospho-(1'-sn-glycerol) = an S-1,2-diacyl-sn-glyceryl-L-cysteinyl-[prolipoprotein] + sn-glycerol 1-phosphate + H(+)</text>
        <dbReference type="Rhea" id="RHEA:56712"/>
        <dbReference type="Rhea" id="RHEA-COMP:14679"/>
        <dbReference type="Rhea" id="RHEA-COMP:14680"/>
        <dbReference type="ChEBI" id="CHEBI:15378"/>
        <dbReference type="ChEBI" id="CHEBI:29950"/>
        <dbReference type="ChEBI" id="CHEBI:57685"/>
        <dbReference type="ChEBI" id="CHEBI:64716"/>
        <dbReference type="ChEBI" id="CHEBI:140658"/>
        <dbReference type="EC" id="2.5.1.145"/>
    </reaction>
</comment>
<dbReference type="EMBL" id="CP019791">
    <property type="protein sequence ID" value="AQT69008.1"/>
    <property type="molecule type" value="Genomic_DNA"/>
</dbReference>
<proteinExistence type="inferred from homology"/>
<keyword evidence="5 7" id="KW-1133">Transmembrane helix</keyword>
<dbReference type="UniPathway" id="UPA00664"/>
<reference evidence="9" key="1">
    <citation type="submission" date="2017-02" db="EMBL/GenBank/DDBJ databases">
        <title>Comparative genomics and description of representatives of a novel lineage of planctomycetes thriving in anoxic sediments.</title>
        <authorList>
            <person name="Spring S."/>
            <person name="Bunk B."/>
            <person name="Sproer C."/>
        </authorList>
    </citation>
    <scope>NUCLEOTIDE SEQUENCE [LARGE SCALE GENOMIC DNA]</scope>
    <source>
        <strain evidence="9">ST-NAGAB-D1</strain>
    </source>
</reference>
<dbReference type="AlphaFoldDB" id="A0A1U9NMQ4"/>
<dbReference type="Proteomes" id="UP000189674">
    <property type="component" value="Chromosome"/>
</dbReference>
<gene>
    <name evidence="7 8" type="primary">lgt</name>
    <name evidence="8" type="ORF">STSP2_02186</name>
</gene>
<dbReference type="GO" id="GO:0008961">
    <property type="term" value="F:phosphatidylglycerol-prolipoprotein diacylglyceryl transferase activity"/>
    <property type="evidence" value="ECO:0007669"/>
    <property type="project" value="UniProtKB-UniRule"/>
</dbReference>
<feature type="transmembrane region" description="Helical" evidence="7">
    <location>
        <begin position="264"/>
        <end position="281"/>
    </location>
</feature>
<sequence length="330" mass="37235">MQPELFEIPFIHVTLKSYGLMMVIGFLVAMFVMRRMAAHQGEDPANILNVALYSLLAGVIGARLFYVVHHAENIDSFGEIFAVWQGGLEFLGGVLFAAAVVGSYLWFKKLNARKYGDMIAVGLMIGLAFGRIGCFLNGCCFGAITENPLGVQFPYGSPPYQSQAYPDSDRQRDEAVLDLPPEYYGGFDEHGHWVPAQSDAQKHHYYLKPKEKLTEQQQEAVKNVYSCRPVHPTQLYASANGLLLAGVLFLFWRRFRDAKPGWTFSLMLILYGTTRFVLESIRADNPFEYGWWALYKGGTVSQNIGIYMVITGLVLFYVFNRMSRSSRKPT</sequence>
<keyword evidence="3 7" id="KW-0808">Transferase</keyword>
<protein>
    <recommendedName>
        <fullName evidence="7">Phosphatidylglycerol--prolipoprotein diacylglyceryl transferase</fullName>
        <ecNumber evidence="7">2.5.1.145</ecNumber>
    </recommendedName>
</protein>
<evidence type="ECO:0000256" key="4">
    <source>
        <dbReference type="ARBA" id="ARBA00022692"/>
    </source>
</evidence>
<keyword evidence="8" id="KW-0449">Lipoprotein</keyword>
<dbReference type="OrthoDB" id="871140at2"/>
<evidence type="ECO:0000256" key="3">
    <source>
        <dbReference type="ARBA" id="ARBA00022679"/>
    </source>
</evidence>
<comment type="subcellular location">
    <subcellularLocation>
        <location evidence="7">Cell membrane</location>
        <topology evidence="7">Multi-pass membrane protein</topology>
    </subcellularLocation>
</comment>
<dbReference type="PANTHER" id="PTHR30589:SF0">
    <property type="entry name" value="PHOSPHATIDYLGLYCEROL--PROLIPOPROTEIN DIACYLGLYCERYL TRANSFERASE"/>
    <property type="match status" value="1"/>
</dbReference>
<feature type="transmembrane region" description="Helical" evidence="7">
    <location>
        <begin position="235"/>
        <end position="252"/>
    </location>
</feature>
<evidence type="ECO:0000313" key="8">
    <source>
        <dbReference type="EMBL" id="AQT69008.1"/>
    </source>
</evidence>
<evidence type="ECO:0000313" key="9">
    <source>
        <dbReference type="Proteomes" id="UP000189674"/>
    </source>
</evidence>
<feature type="transmembrane region" description="Helical" evidence="7">
    <location>
        <begin position="119"/>
        <end position="144"/>
    </location>
</feature>
<keyword evidence="9" id="KW-1185">Reference proteome</keyword>
<dbReference type="GO" id="GO:0005886">
    <property type="term" value="C:plasma membrane"/>
    <property type="evidence" value="ECO:0007669"/>
    <property type="project" value="UniProtKB-SubCell"/>
</dbReference>
<feature type="binding site" evidence="7">
    <location>
        <position position="131"/>
    </location>
    <ligand>
        <name>a 1,2-diacyl-sn-glycero-3-phospho-(1'-sn-glycerol)</name>
        <dbReference type="ChEBI" id="CHEBI:64716"/>
    </ligand>
</feature>
<comment type="function">
    <text evidence="7">Catalyzes the transfer of the diacylglyceryl group from phosphatidylglycerol to the sulfhydryl group of the N-terminal cysteine of a prolipoprotein, the first step in the formation of mature lipoproteins.</text>
</comment>
<dbReference type="STRING" id="1936003.STSP2_02186"/>
<evidence type="ECO:0000256" key="2">
    <source>
        <dbReference type="ARBA" id="ARBA00022475"/>
    </source>
</evidence>